<accession>A0A660SNM0</accession>
<dbReference type="AlphaFoldDB" id="A0A660SNM0"/>
<evidence type="ECO:0000313" key="2">
    <source>
        <dbReference type="Proteomes" id="UP000271125"/>
    </source>
</evidence>
<dbReference type="EMBL" id="QNBD01000026">
    <property type="protein sequence ID" value="RKX72368.1"/>
    <property type="molecule type" value="Genomic_DNA"/>
</dbReference>
<dbReference type="Proteomes" id="UP000271125">
    <property type="component" value="Unassembled WGS sequence"/>
</dbReference>
<sequence length="167" mass="18991">MKAKIFLLNLLILIGIVVLLYVIEAKPYKELQTWNNQAKVKYNLYFIKASVVKYIAMNNGKIPTTIEEVTEYLDETIVNPYNMKTINNDDIMLFKYDIPGESKDMKLNSTNARLKSVPGSIAYGYFIGFGDSLATEYGIVGFGKDSLSIYDINETTQKKESLIILYN</sequence>
<evidence type="ECO:0008006" key="3">
    <source>
        <dbReference type="Google" id="ProtNLM"/>
    </source>
</evidence>
<organism evidence="1 2">
    <name type="scientific">candidate division TA06 bacterium</name>
    <dbReference type="NCBI Taxonomy" id="2250710"/>
    <lineage>
        <taxon>Bacteria</taxon>
        <taxon>Bacteria division TA06</taxon>
    </lineage>
</organism>
<evidence type="ECO:0000313" key="1">
    <source>
        <dbReference type="EMBL" id="RKX72368.1"/>
    </source>
</evidence>
<protein>
    <recommendedName>
        <fullName evidence="3">Type II secretion system protein GspG C-terminal domain-containing protein</fullName>
    </recommendedName>
</protein>
<comment type="caution">
    <text evidence="1">The sequence shown here is derived from an EMBL/GenBank/DDBJ whole genome shotgun (WGS) entry which is preliminary data.</text>
</comment>
<name>A0A660SNM0_UNCT6</name>
<reference evidence="1 2" key="1">
    <citation type="submission" date="2018-06" db="EMBL/GenBank/DDBJ databases">
        <title>Extensive metabolic versatility and redundancy in microbially diverse, dynamic hydrothermal sediments.</title>
        <authorList>
            <person name="Dombrowski N."/>
            <person name="Teske A."/>
            <person name="Baker B.J."/>
        </authorList>
    </citation>
    <scope>NUCLEOTIDE SEQUENCE [LARGE SCALE GENOMIC DNA]</scope>
    <source>
        <strain evidence="1">B10_G13</strain>
    </source>
</reference>
<gene>
    <name evidence="1" type="ORF">DRP43_00950</name>
</gene>
<proteinExistence type="predicted"/>